<accession>T1DTB4</accession>
<dbReference type="AlphaFoldDB" id="T1DTB4"/>
<protein>
    <submittedName>
        <fullName evidence="1">Uncharacterized protein</fullName>
    </submittedName>
</protein>
<organism evidence="1 2">
    <name type="scientific">Porphyromonas crevioricanis JCM 15906</name>
    <dbReference type="NCBI Taxonomy" id="1305617"/>
    <lineage>
        <taxon>Bacteria</taxon>
        <taxon>Pseudomonadati</taxon>
        <taxon>Bacteroidota</taxon>
        <taxon>Bacteroidia</taxon>
        <taxon>Bacteroidales</taxon>
        <taxon>Porphyromonadaceae</taxon>
        <taxon>Porphyromonas</taxon>
    </lineage>
</organism>
<reference evidence="1 2" key="2">
    <citation type="journal article" date="2013" name="Genome Announc.">
        <title>Draft Genome Sequences of Porphyromonas crevioricanis JCM 15906T and Porphyromonas cansulci JCM 13913T Isolated from a Canine Oral Cavity.</title>
        <authorList>
            <person name="Sakamoto M."/>
            <person name="Tanaka N."/>
            <person name="Shiwa Y."/>
            <person name="Yoshikawa H."/>
            <person name="Ohkuma M."/>
        </authorList>
    </citation>
    <scope>NUCLEOTIDE SEQUENCE [LARGE SCALE GENOMIC DNA]</scope>
    <source>
        <strain evidence="1 2">JCM 15906</strain>
    </source>
</reference>
<name>T1DTB4_9PORP</name>
<reference evidence="2" key="1">
    <citation type="journal article" date="2013" name="Genome">
        <title>Draft Genome Sequences of Porphyromonas crevioricanis JCM 15906T and Porphyromonas cansulci JCM 13913T Isolated from a Canine Oral Cavity.</title>
        <authorList>
            <person name="Sakamoto M."/>
            <person name="Tanaka N."/>
            <person name="Shiwa Y."/>
            <person name="Yoshikawa H."/>
            <person name="Ohkuma M."/>
        </authorList>
    </citation>
    <scope>NUCLEOTIDE SEQUENCE [LARGE SCALE GENOMIC DNA]</scope>
    <source>
        <strain evidence="2">JCM 15906</strain>
    </source>
</reference>
<gene>
    <name evidence="1" type="ORF">PORCRE_1416</name>
</gene>
<dbReference type="Proteomes" id="UP000018031">
    <property type="component" value="Unassembled WGS sequence"/>
</dbReference>
<dbReference type="EMBL" id="BAOU01000037">
    <property type="protein sequence ID" value="GAD05709.1"/>
    <property type="molecule type" value="Genomic_DNA"/>
</dbReference>
<evidence type="ECO:0000313" key="1">
    <source>
        <dbReference type="EMBL" id="GAD05709.1"/>
    </source>
</evidence>
<comment type="caution">
    <text evidence="1">The sequence shown here is derived from an EMBL/GenBank/DDBJ whole genome shotgun (WGS) entry which is preliminary data.</text>
</comment>
<sequence>MRKKIFFSQERIFTLSERPIHRHFRRRTQEEQKSYIHLSTNSLFSLYFSDLYHK</sequence>
<evidence type="ECO:0000313" key="2">
    <source>
        <dbReference type="Proteomes" id="UP000018031"/>
    </source>
</evidence>
<proteinExistence type="predicted"/>